<dbReference type="InterPro" id="IPR036938">
    <property type="entry name" value="PAP2/HPO_sf"/>
</dbReference>
<gene>
    <name evidence="3" type="ORF">COV02_00170</name>
</gene>
<name>A0A2M8LBW6_9BACT</name>
<evidence type="ECO:0000256" key="1">
    <source>
        <dbReference type="SAM" id="Phobius"/>
    </source>
</evidence>
<dbReference type="SMART" id="SM00014">
    <property type="entry name" value="acidPPc"/>
    <property type="match status" value="1"/>
</dbReference>
<feature type="transmembrane region" description="Helical" evidence="1">
    <location>
        <begin position="40"/>
        <end position="57"/>
    </location>
</feature>
<evidence type="ECO:0000313" key="3">
    <source>
        <dbReference type="EMBL" id="PJE74113.1"/>
    </source>
</evidence>
<keyword evidence="1" id="KW-0812">Transmembrane</keyword>
<accession>A0A2M8LBW6</accession>
<dbReference type="PANTHER" id="PTHR14969:SF13">
    <property type="entry name" value="AT30094P"/>
    <property type="match status" value="1"/>
</dbReference>
<dbReference type="Proteomes" id="UP000230959">
    <property type="component" value="Unassembled WGS sequence"/>
</dbReference>
<organism evidence="3 4">
    <name type="scientific">Candidatus Terrybacteria bacterium CG10_big_fil_rev_8_21_14_0_10_41_10</name>
    <dbReference type="NCBI Taxonomy" id="1975026"/>
    <lineage>
        <taxon>Bacteria</taxon>
        <taxon>Candidatus Terryibacteriota</taxon>
    </lineage>
</organism>
<evidence type="ECO:0000313" key="4">
    <source>
        <dbReference type="Proteomes" id="UP000230959"/>
    </source>
</evidence>
<dbReference type="Pfam" id="PF01569">
    <property type="entry name" value="PAP2"/>
    <property type="match status" value="1"/>
</dbReference>
<proteinExistence type="predicted"/>
<feature type="transmembrane region" description="Helical" evidence="1">
    <location>
        <begin position="160"/>
        <end position="178"/>
    </location>
</feature>
<sequence length="183" mass="20953">MYNIRMSFISLLDTAAVNFFESIRSPFLTYFFKAVTTLGEWWFILIIVAIISFLFFRKFKMMPVLILWLLTIGSAIDSYILKVLFHRERPIDSLVENGTFSFPSAHATLAMACYGFIIYLVLKNVRREWLRKIIAYLGPVGITLIAVSRLYLGAHYLSDVVAGLLLGGAWLAIGIYILKIVRR</sequence>
<dbReference type="SUPFAM" id="SSF48317">
    <property type="entry name" value="Acid phosphatase/Vanadium-dependent haloperoxidase"/>
    <property type="match status" value="1"/>
</dbReference>
<feature type="domain" description="Phosphatidic acid phosphatase type 2/haloperoxidase" evidence="2">
    <location>
        <begin position="62"/>
        <end position="175"/>
    </location>
</feature>
<dbReference type="CDD" id="cd03392">
    <property type="entry name" value="PAP2_like_2"/>
    <property type="match status" value="1"/>
</dbReference>
<dbReference type="Gene3D" id="1.20.144.10">
    <property type="entry name" value="Phosphatidic acid phosphatase type 2/haloperoxidase"/>
    <property type="match status" value="2"/>
</dbReference>
<dbReference type="EMBL" id="PFER01000003">
    <property type="protein sequence ID" value="PJE74113.1"/>
    <property type="molecule type" value="Genomic_DNA"/>
</dbReference>
<dbReference type="InterPro" id="IPR000326">
    <property type="entry name" value="PAP2/HPO"/>
</dbReference>
<keyword evidence="1" id="KW-0472">Membrane</keyword>
<keyword evidence="1" id="KW-1133">Transmembrane helix</keyword>
<reference evidence="4" key="1">
    <citation type="submission" date="2017-09" db="EMBL/GenBank/DDBJ databases">
        <title>Depth-based differentiation of microbial function through sediment-hosted aquifers and enrichment of novel symbionts in the deep terrestrial subsurface.</title>
        <authorList>
            <person name="Probst A.J."/>
            <person name="Ladd B."/>
            <person name="Jarett J.K."/>
            <person name="Geller-Mcgrath D.E."/>
            <person name="Sieber C.M.K."/>
            <person name="Emerson J.B."/>
            <person name="Anantharaman K."/>
            <person name="Thomas B.C."/>
            <person name="Malmstrom R."/>
            <person name="Stieglmeier M."/>
            <person name="Klingl A."/>
            <person name="Woyke T."/>
            <person name="Ryan C.M."/>
            <person name="Banfield J.F."/>
        </authorList>
    </citation>
    <scope>NUCLEOTIDE SEQUENCE [LARGE SCALE GENOMIC DNA]</scope>
</reference>
<evidence type="ECO:0000259" key="2">
    <source>
        <dbReference type="SMART" id="SM00014"/>
    </source>
</evidence>
<dbReference type="AlphaFoldDB" id="A0A2M8LBW6"/>
<feature type="transmembrane region" description="Helical" evidence="1">
    <location>
        <begin position="105"/>
        <end position="122"/>
    </location>
</feature>
<dbReference type="PANTHER" id="PTHR14969">
    <property type="entry name" value="SPHINGOSINE-1-PHOSPHATE PHOSPHOHYDROLASE"/>
    <property type="match status" value="1"/>
</dbReference>
<comment type="caution">
    <text evidence="3">The sequence shown here is derived from an EMBL/GenBank/DDBJ whole genome shotgun (WGS) entry which is preliminary data.</text>
</comment>
<protein>
    <recommendedName>
        <fullName evidence="2">Phosphatidic acid phosphatase type 2/haloperoxidase domain-containing protein</fullName>
    </recommendedName>
</protein>
<feature type="transmembrane region" description="Helical" evidence="1">
    <location>
        <begin position="134"/>
        <end position="154"/>
    </location>
</feature>
<feature type="transmembrane region" description="Helical" evidence="1">
    <location>
        <begin position="64"/>
        <end position="85"/>
    </location>
</feature>